<protein>
    <submittedName>
        <fullName evidence="3">Zincin-like metallopeptidase domain-containing protein</fullName>
    </submittedName>
</protein>
<organism evidence="3 4">
    <name type="scientific">Xanthomonas hortorum pv. vitians</name>
    <dbReference type="NCBI Taxonomy" id="83224"/>
    <lineage>
        <taxon>Bacteria</taxon>
        <taxon>Pseudomonadati</taxon>
        <taxon>Pseudomonadota</taxon>
        <taxon>Gammaproteobacteria</taxon>
        <taxon>Lysobacterales</taxon>
        <taxon>Lysobacteraceae</taxon>
        <taxon>Xanthomonas</taxon>
    </lineage>
</organism>
<accession>A0AAW8ZQT0</accession>
<dbReference type="CDD" id="cd01029">
    <property type="entry name" value="TOPRIM_primases"/>
    <property type="match status" value="1"/>
</dbReference>
<dbReference type="RefSeq" id="WP_317685599.1">
    <property type="nucleotide sequence ID" value="NZ_JAWMQI010000035.1"/>
</dbReference>
<dbReference type="EMBL" id="JAWMQI010000035">
    <property type="protein sequence ID" value="MDV7248928.1"/>
    <property type="molecule type" value="Genomic_DNA"/>
</dbReference>
<proteinExistence type="predicted"/>
<dbReference type="Pfam" id="PF13362">
    <property type="entry name" value="Toprim_3"/>
    <property type="match status" value="1"/>
</dbReference>
<name>A0AAW8ZQT0_9XANT</name>
<dbReference type="GO" id="GO:0003697">
    <property type="term" value="F:single-stranded DNA binding"/>
    <property type="evidence" value="ECO:0007669"/>
    <property type="project" value="InterPro"/>
</dbReference>
<evidence type="ECO:0000256" key="1">
    <source>
        <dbReference type="SAM" id="MobiDB-lite"/>
    </source>
</evidence>
<dbReference type="Proteomes" id="UP001187425">
    <property type="component" value="Unassembled WGS sequence"/>
</dbReference>
<dbReference type="Pfam" id="PF18974">
    <property type="entry name" value="DUF5710"/>
    <property type="match status" value="2"/>
</dbReference>
<comment type="caution">
    <text evidence="3">The sequence shown here is derived from an EMBL/GenBank/DDBJ whole genome shotgun (WGS) entry which is preliminary data.</text>
</comment>
<gene>
    <name evidence="3" type="ORF">R4K57_11005</name>
</gene>
<evidence type="ECO:0000313" key="4">
    <source>
        <dbReference type="Proteomes" id="UP001187425"/>
    </source>
</evidence>
<dbReference type="InterPro" id="IPR006171">
    <property type="entry name" value="TOPRIM_dom"/>
</dbReference>
<dbReference type="InterPro" id="IPR043764">
    <property type="entry name" value="DUF5710"/>
</dbReference>
<evidence type="ECO:0000259" key="2">
    <source>
        <dbReference type="PROSITE" id="PS50880"/>
    </source>
</evidence>
<feature type="region of interest" description="Disordered" evidence="1">
    <location>
        <begin position="826"/>
        <end position="851"/>
    </location>
</feature>
<dbReference type="SMART" id="SM00493">
    <property type="entry name" value="TOPRIM"/>
    <property type="match status" value="1"/>
</dbReference>
<dbReference type="InterPro" id="IPR041459">
    <property type="entry name" value="MPTase-PolyVal"/>
</dbReference>
<dbReference type="Pfam" id="PF08401">
    <property type="entry name" value="ArdcN"/>
    <property type="match status" value="1"/>
</dbReference>
<feature type="domain" description="Toprim" evidence="2">
    <location>
        <begin position="1103"/>
        <end position="1191"/>
    </location>
</feature>
<feature type="region of interest" description="Disordered" evidence="1">
    <location>
        <begin position="1285"/>
        <end position="1310"/>
    </location>
</feature>
<dbReference type="PROSITE" id="PS50880">
    <property type="entry name" value="TOPRIM"/>
    <property type="match status" value="1"/>
</dbReference>
<reference evidence="3 4" key="1">
    <citation type="submission" date="2023-10" db="EMBL/GenBank/DDBJ databases">
        <title>A new tool for lettuce pathogen research.</title>
        <authorList>
            <person name="Horton K.N."/>
            <person name="Cseke L.J."/>
            <person name="Badiwe M."/>
            <person name="Tesfaye D."/>
            <person name="Klein A."/>
            <person name="Su J."/>
            <person name="Potnis N."/>
            <person name="Gassmann W."/>
        </authorList>
    </citation>
    <scope>NUCLEOTIDE SEQUENCE [LARGE SCALE GENOMIC DNA]</scope>
    <source>
        <strain evidence="3 4">JSKH1901</strain>
    </source>
</reference>
<dbReference type="Pfam" id="PF18818">
    <property type="entry name" value="MPTase-PolyVal"/>
    <property type="match status" value="1"/>
</dbReference>
<dbReference type="InterPro" id="IPR013610">
    <property type="entry name" value="ArdC_N"/>
</dbReference>
<evidence type="ECO:0000313" key="3">
    <source>
        <dbReference type="EMBL" id="MDV7248928.1"/>
    </source>
</evidence>
<dbReference type="InterPro" id="IPR034154">
    <property type="entry name" value="TOPRIM_DnaG/twinkle"/>
</dbReference>
<sequence length="1310" mass="144479">MAEAKKAFHEQVAERLIEQLQAGTAPWQKPWQPGVPGSMLPLNPTTGKRYKGINAIQLMAQGYGDQRWMTYKQAAAEGAHVRRGEKGTPIQYWKFSDEQTRIDERTGKPVLDAKGEPVKDTVQLERPRVFFATVFNAEQIDGLPPMEREERAWNAVERAEHILAASGAQIRHGEQDRAFYRPATDSVHLPHKSQFPTADNYYATALHELGHWTGHPSRLDRDLAHPFGSEGYAKEELRAEITSMILGDELGIGHDPAQHVAYVGSWIKALQEDPLEIFRAAADAEKIQGYVLAFEQQQVQEQTTQQAIAPAEGVTMEQAQQARPENADHRPPAPVPEAWRGEACKAFDDEMAQRMGDPGYDRARRLSSTLRQFEEMSFAPSDREKKILEDRKTEIEEAKQWIKENVLLNPVIKERMYETVRDYGRDTGDSDRDKERHDYLAEMEAAQATVLAFQQQVQEETTQQAIAPVEPPGIEPADETLATALRIARNASELDGQDEIHRRMVMAASEEAFGPIVGGVRGALPADWNGQVLVQPSVVVGSYEGGDEEYAPAQQGQEPTIWPVFVQRQSGEYEWMQTCWSADEADLLANRLAVIDAYSTANEDEQEAKFARVDAQNSLPPDDPQQLREEANRRELHAIQRADPNLTVTAADAALGEQFRDLLRETSSRQDTVGQQAAVALDYFGDAYPHIGGDDHWQAIGFDIRTGTASPSNVLSATANALMLQALSGGARRNLLPDAPQVSEQAEKANGWMTPAEVEAQREKVRERLELAKAERKYLTVPFKEKDQVKALGAKWDRQERAWYVPGGVDPAPFAQWAQGATSAAVVAPAAAPETQLPPSQSQEAPQERKTDQGRIYLAVPYGEHVAAKAAGAQWDKVAKSWYAGPQADMGKLQRWVPDNVPAQQSPAMTPEQEFGEALQSLGCVISGKHPIMDGQKHRIEVAGDRSGAKSGFYVGHLDGHPAGYIMNNRTGVDMKWKSKGYTLDPEEKARLQAEAATKLAARAAEQDRLQEATAKRVGRQAESLVPVSEPTPYMQAKQIQAHAGVLTDNEGQKTYIPAFDADGKQWTMQYIQEDGTKRFAKDSRKEGCFHPVGGMDALAAAPAIVIAEGYATAATVAEALGHATVAAFDSGNLPAVAQALHAKFPDKPIVIAGDDDRQAELTQGINPGRKKALEAAKAVGGKAIFPIFAPGENSYPAELPPITPQAWRAHEAARLALSAAGDNKLPKPMDELKRDLLSDEQLEALSRMKLRTDFNDVATRSTLGAEGVDRQVCSAVGKVLIEEGQRQKREQLTMQQEPEQHRQRRARVQ</sequence>